<protein>
    <recommendedName>
        <fullName evidence="2">DUF6589 domain-containing protein</fullName>
    </recommendedName>
</protein>
<dbReference type="OrthoDB" id="3266963at2759"/>
<dbReference type="STRING" id="946122.A0A0C2SPV8"/>
<dbReference type="HOGENOM" id="CLU_006728_0_0_1"/>
<sequence>MVRIHRSQSTASITPSQTSNGSGNRRLSDKQKLEQVLQLLSQFRWTLSTLLLVLFRLEKPGANGEPLPVERSILHQRMVTAMLDGTTTTHFGEILEMIYHNAQRTSYRRDDDTRPSKGLFSTARTAANIKHSQPAMVTWAVALVSALVTNESSAMIDKDTGLHLHAQAKEGGRSWDYRATWDAIDAFSMKKLQETSKVCAPIMWHLMSAYVAHPDAEESQQVQIVRRYRPQSIVCTSALMSMTFSRSNRASLYPLCRGVWLFAVKAHHSIFRVESRLGQSIAYSTVYEALRSMADHTMKDLRVAARPGSGRHFIVVSDNIQVYLKQRDHRIGRENKMSKGLAGTAVEMEDITPEAFDLAELTRRQALQQRKTLTVDMILEDIDWEHIERAGMIQFLQALIRFVPGLSCYEKEVRQLRNQLLCKNQLPKEQRTNIIPLATNSCDEILVQEFKQGILDFLSEQSDRNAENDENSLPPLDLPCSTREDADITLANTTLFMRNAIWWHEMCTAVASGDTGRVWEILKIWIFTFAGSGNHFYTQYLLELYCNFKWEFSPALRQAILNNWLVNLHGKDGEWIEMDLMQEHFNFWLEDMAQHKGKDFDEPFYRSILSSNVHHFMQLKDEMEECVSLEGRRKRHSMPSTNNELQALMRHFHNLDMNKYRAGRDEGFHATDDFARGFKTLKKGKLKNYIAKSCSYSDILGMQQNTEENNAQNTEDEDQLDEMTGEEPETNSLPPRVVTLNGELHLVRPIRNSGMDM</sequence>
<feature type="domain" description="DUF6589" evidence="2">
    <location>
        <begin position="369"/>
        <end position="470"/>
    </location>
</feature>
<reference evidence="3 4" key="1">
    <citation type="submission" date="2014-04" db="EMBL/GenBank/DDBJ databases">
        <title>Evolutionary Origins and Diversification of the Mycorrhizal Mutualists.</title>
        <authorList>
            <consortium name="DOE Joint Genome Institute"/>
            <consortium name="Mycorrhizal Genomics Consortium"/>
            <person name="Kohler A."/>
            <person name="Kuo A."/>
            <person name="Nagy L.G."/>
            <person name="Floudas D."/>
            <person name="Copeland A."/>
            <person name="Barry K.W."/>
            <person name="Cichocki N."/>
            <person name="Veneault-Fourrey C."/>
            <person name="LaButti K."/>
            <person name="Lindquist E.A."/>
            <person name="Lipzen A."/>
            <person name="Lundell T."/>
            <person name="Morin E."/>
            <person name="Murat C."/>
            <person name="Riley R."/>
            <person name="Ohm R."/>
            <person name="Sun H."/>
            <person name="Tunlid A."/>
            <person name="Henrissat B."/>
            <person name="Grigoriev I.V."/>
            <person name="Hibbett D.S."/>
            <person name="Martin F."/>
        </authorList>
    </citation>
    <scope>NUCLEOTIDE SEQUENCE [LARGE SCALE GENOMIC DNA]</scope>
    <source>
        <strain evidence="3 4">Koide BX008</strain>
    </source>
</reference>
<feature type="compositionally biased region" description="Acidic residues" evidence="1">
    <location>
        <begin position="714"/>
        <end position="729"/>
    </location>
</feature>
<feature type="region of interest" description="Disordered" evidence="1">
    <location>
        <begin position="707"/>
        <end position="736"/>
    </location>
</feature>
<dbReference type="InParanoid" id="A0A0C2SPV8"/>
<evidence type="ECO:0000256" key="1">
    <source>
        <dbReference type="SAM" id="MobiDB-lite"/>
    </source>
</evidence>
<name>A0A0C2SPV8_AMAMK</name>
<evidence type="ECO:0000259" key="2">
    <source>
        <dbReference type="Pfam" id="PF20231"/>
    </source>
</evidence>
<proteinExistence type="predicted"/>
<dbReference type="AlphaFoldDB" id="A0A0C2SPV8"/>
<dbReference type="Proteomes" id="UP000054549">
    <property type="component" value="Unassembled WGS sequence"/>
</dbReference>
<accession>A0A0C2SPV8</accession>
<dbReference type="Pfam" id="PF20231">
    <property type="entry name" value="DUF6589"/>
    <property type="match status" value="2"/>
</dbReference>
<dbReference type="EMBL" id="KN818243">
    <property type="protein sequence ID" value="KIL65290.1"/>
    <property type="molecule type" value="Genomic_DNA"/>
</dbReference>
<dbReference type="InterPro" id="IPR046496">
    <property type="entry name" value="DUF6589"/>
</dbReference>
<feature type="region of interest" description="Disordered" evidence="1">
    <location>
        <begin position="1"/>
        <end position="27"/>
    </location>
</feature>
<keyword evidence="4" id="KW-1185">Reference proteome</keyword>
<evidence type="ECO:0000313" key="4">
    <source>
        <dbReference type="Proteomes" id="UP000054549"/>
    </source>
</evidence>
<feature type="domain" description="DUF6589" evidence="2">
    <location>
        <begin position="482"/>
        <end position="636"/>
    </location>
</feature>
<organism evidence="3 4">
    <name type="scientific">Amanita muscaria (strain Koide BX008)</name>
    <dbReference type="NCBI Taxonomy" id="946122"/>
    <lineage>
        <taxon>Eukaryota</taxon>
        <taxon>Fungi</taxon>
        <taxon>Dikarya</taxon>
        <taxon>Basidiomycota</taxon>
        <taxon>Agaricomycotina</taxon>
        <taxon>Agaricomycetes</taxon>
        <taxon>Agaricomycetidae</taxon>
        <taxon>Agaricales</taxon>
        <taxon>Pluteineae</taxon>
        <taxon>Amanitaceae</taxon>
        <taxon>Amanita</taxon>
    </lineage>
</organism>
<gene>
    <name evidence="3" type="ORF">M378DRAFT_198086</name>
</gene>
<evidence type="ECO:0000313" key="3">
    <source>
        <dbReference type="EMBL" id="KIL65290.1"/>
    </source>
</evidence>
<feature type="compositionally biased region" description="Polar residues" evidence="1">
    <location>
        <begin position="7"/>
        <end position="25"/>
    </location>
</feature>